<dbReference type="InterPro" id="IPR023168">
    <property type="entry name" value="GatB_Yqey_C_2"/>
</dbReference>
<dbReference type="Gene3D" id="1.10.10.410">
    <property type="match status" value="1"/>
</dbReference>
<proteinExistence type="predicted"/>
<keyword evidence="2" id="KW-1185">Reference proteome</keyword>
<dbReference type="Gene3D" id="1.10.1510.10">
    <property type="entry name" value="Uncharacterised protein YqeY/AIM41 PF09424, N-terminal domain"/>
    <property type="match status" value="1"/>
</dbReference>
<accession>A0A1I2G6H4</accession>
<dbReference type="PANTHER" id="PTHR28055">
    <property type="entry name" value="ALTERED INHERITANCE OF MITOCHONDRIA PROTEIN 41, MITOCHONDRIAL"/>
    <property type="match status" value="1"/>
</dbReference>
<dbReference type="AlphaFoldDB" id="A0A1I2G6H4"/>
<dbReference type="Proteomes" id="UP000199400">
    <property type="component" value="Unassembled WGS sequence"/>
</dbReference>
<gene>
    <name evidence="1" type="ORF">SAMN02745121_07041</name>
</gene>
<dbReference type="OrthoDB" id="5514166at2"/>
<dbReference type="GO" id="GO:0016884">
    <property type="term" value="F:carbon-nitrogen ligase activity, with glutamine as amido-N-donor"/>
    <property type="evidence" value="ECO:0007669"/>
    <property type="project" value="InterPro"/>
</dbReference>
<dbReference type="InterPro" id="IPR042184">
    <property type="entry name" value="YqeY/Aim41_N"/>
</dbReference>
<dbReference type="Pfam" id="PF09424">
    <property type="entry name" value="YqeY"/>
    <property type="match status" value="1"/>
</dbReference>
<dbReference type="InterPro" id="IPR003789">
    <property type="entry name" value="Asn/Gln_tRNA_amidoTrase-B-like"/>
</dbReference>
<protein>
    <submittedName>
        <fullName evidence="1">Yqey-like protein</fullName>
    </submittedName>
</protein>
<reference evidence="2" key="1">
    <citation type="submission" date="2016-10" db="EMBL/GenBank/DDBJ databases">
        <authorList>
            <person name="Varghese N."/>
            <person name="Submissions S."/>
        </authorList>
    </citation>
    <scope>NUCLEOTIDE SEQUENCE [LARGE SCALE GENOMIC DNA]</scope>
    <source>
        <strain evidence="2">ATCC 25963</strain>
    </source>
</reference>
<dbReference type="RefSeq" id="WP_096325747.1">
    <property type="nucleotide sequence ID" value="NZ_FOMX01000030.1"/>
</dbReference>
<dbReference type="STRING" id="54.SAMN02745121_07041"/>
<name>A0A1I2G6H4_9BACT</name>
<organism evidence="1 2">
    <name type="scientific">Nannocystis exedens</name>
    <dbReference type="NCBI Taxonomy" id="54"/>
    <lineage>
        <taxon>Bacteria</taxon>
        <taxon>Pseudomonadati</taxon>
        <taxon>Myxococcota</taxon>
        <taxon>Polyangia</taxon>
        <taxon>Nannocystales</taxon>
        <taxon>Nannocystaceae</taxon>
        <taxon>Nannocystis</taxon>
    </lineage>
</organism>
<sequence length="152" mass="16787">MSVKDQIEAKLREARLARDEATKNVIGMLKSKVLLELKSGSGAEDNDALWLDTIKSYVKQLKKTIGEYEKLGDRGQQLLSEAQFELRFCEQFLPTRLDEAATEALVREAAAANNITDPKQVGKLVGAVMKTHKDQVDSDLLKQVATRVLSGG</sequence>
<dbReference type="InterPro" id="IPR019004">
    <property type="entry name" value="YqeY/Aim41"/>
</dbReference>
<evidence type="ECO:0000313" key="1">
    <source>
        <dbReference type="EMBL" id="SFF12316.1"/>
    </source>
</evidence>
<dbReference type="SUPFAM" id="SSF89095">
    <property type="entry name" value="GatB/YqeY motif"/>
    <property type="match status" value="1"/>
</dbReference>
<dbReference type="EMBL" id="FOMX01000030">
    <property type="protein sequence ID" value="SFF12316.1"/>
    <property type="molecule type" value="Genomic_DNA"/>
</dbReference>
<evidence type="ECO:0000313" key="2">
    <source>
        <dbReference type="Proteomes" id="UP000199400"/>
    </source>
</evidence>
<dbReference type="PANTHER" id="PTHR28055:SF1">
    <property type="entry name" value="ALTERED INHERITANCE OF MITOCHONDRIA PROTEIN 41, MITOCHONDRIAL"/>
    <property type="match status" value="1"/>
</dbReference>